<evidence type="ECO:0000313" key="3">
    <source>
        <dbReference type="Proteomes" id="UP000326950"/>
    </source>
</evidence>
<evidence type="ECO:0000259" key="1">
    <source>
        <dbReference type="Pfam" id="PF13087"/>
    </source>
</evidence>
<dbReference type="AlphaFoldDB" id="A0A5N6V3A6"/>
<evidence type="ECO:0000313" key="2">
    <source>
        <dbReference type="EMBL" id="KAE8165317.1"/>
    </source>
</evidence>
<proteinExistence type="predicted"/>
<accession>A0A5N6V3A6</accession>
<reference evidence="2 3" key="1">
    <citation type="submission" date="2019-04" db="EMBL/GenBank/DDBJ databases">
        <title>Friends and foes A comparative genomics study of 23 Aspergillus species from section Flavi.</title>
        <authorList>
            <consortium name="DOE Joint Genome Institute"/>
            <person name="Kjaerbolling I."/>
            <person name="Vesth T."/>
            <person name="Frisvad J.C."/>
            <person name="Nybo J.L."/>
            <person name="Theobald S."/>
            <person name="Kildgaard S."/>
            <person name="Isbrandt T."/>
            <person name="Kuo A."/>
            <person name="Sato A."/>
            <person name="Lyhne E.K."/>
            <person name="Kogle M.E."/>
            <person name="Wiebenga A."/>
            <person name="Kun R.S."/>
            <person name="Lubbers R.J."/>
            <person name="Makela M.R."/>
            <person name="Barry K."/>
            <person name="Chovatia M."/>
            <person name="Clum A."/>
            <person name="Daum C."/>
            <person name="Haridas S."/>
            <person name="He G."/>
            <person name="LaButti K."/>
            <person name="Lipzen A."/>
            <person name="Mondo S."/>
            <person name="Riley R."/>
            <person name="Salamov A."/>
            <person name="Simmons B.A."/>
            <person name="Magnuson J.K."/>
            <person name="Henrissat B."/>
            <person name="Mortensen U.H."/>
            <person name="Larsen T.O."/>
            <person name="Devries R.P."/>
            <person name="Grigoriev I.V."/>
            <person name="Machida M."/>
            <person name="Baker S.E."/>
            <person name="Andersen M.R."/>
        </authorList>
    </citation>
    <scope>NUCLEOTIDE SEQUENCE [LARGE SCALE GENOMIC DNA]</scope>
    <source>
        <strain evidence="2 3">CBS 117626</strain>
    </source>
</reference>
<sequence length="137" mass="14966">MVQHGLLPMHQMPAVATTDSMQGKQSKVIIYHWVISAADRELDLGFTDDDNRSNVALSRMTDAMIVLGPGVVGTGGLSEPKAQKHNELGDNEYRGVPYSCAFVKWAQSNKVFMTYYKPADIPVHIDEAPATETGTGE</sequence>
<dbReference type="Proteomes" id="UP000326950">
    <property type="component" value="Unassembled WGS sequence"/>
</dbReference>
<dbReference type="OrthoDB" id="4510589at2759"/>
<dbReference type="Pfam" id="PF13087">
    <property type="entry name" value="AAA_12"/>
    <property type="match status" value="1"/>
</dbReference>
<dbReference type="EMBL" id="ML738601">
    <property type="protein sequence ID" value="KAE8165317.1"/>
    <property type="molecule type" value="Genomic_DNA"/>
</dbReference>
<organism evidence="2 3">
    <name type="scientific">Aspergillus tamarii</name>
    <dbReference type="NCBI Taxonomy" id="41984"/>
    <lineage>
        <taxon>Eukaryota</taxon>
        <taxon>Fungi</taxon>
        <taxon>Dikarya</taxon>
        <taxon>Ascomycota</taxon>
        <taxon>Pezizomycotina</taxon>
        <taxon>Eurotiomycetes</taxon>
        <taxon>Eurotiomycetidae</taxon>
        <taxon>Eurotiales</taxon>
        <taxon>Aspergillaceae</taxon>
        <taxon>Aspergillus</taxon>
        <taxon>Aspergillus subgen. Circumdati</taxon>
    </lineage>
</organism>
<keyword evidence="3" id="KW-1185">Reference proteome</keyword>
<dbReference type="InterPro" id="IPR027417">
    <property type="entry name" value="P-loop_NTPase"/>
</dbReference>
<feature type="domain" description="DNA2/NAM7 helicase-like C-terminal" evidence="1">
    <location>
        <begin position="14"/>
        <end position="68"/>
    </location>
</feature>
<dbReference type="Gene3D" id="3.40.50.300">
    <property type="entry name" value="P-loop containing nucleotide triphosphate hydrolases"/>
    <property type="match status" value="1"/>
</dbReference>
<protein>
    <recommendedName>
        <fullName evidence="1">DNA2/NAM7 helicase-like C-terminal domain-containing protein</fullName>
    </recommendedName>
</protein>
<gene>
    <name evidence="2" type="ORF">BDV40DRAFT_297635</name>
</gene>
<dbReference type="InterPro" id="IPR041679">
    <property type="entry name" value="DNA2/NAM7-like_C"/>
</dbReference>
<name>A0A5N6V3A6_ASPTM</name>